<organism evidence="1 2">
    <name type="scientific">Trifolium pratense</name>
    <name type="common">Red clover</name>
    <dbReference type="NCBI Taxonomy" id="57577"/>
    <lineage>
        <taxon>Eukaryota</taxon>
        <taxon>Viridiplantae</taxon>
        <taxon>Streptophyta</taxon>
        <taxon>Embryophyta</taxon>
        <taxon>Tracheophyta</taxon>
        <taxon>Spermatophyta</taxon>
        <taxon>Magnoliopsida</taxon>
        <taxon>eudicotyledons</taxon>
        <taxon>Gunneridae</taxon>
        <taxon>Pentapetalae</taxon>
        <taxon>rosids</taxon>
        <taxon>fabids</taxon>
        <taxon>Fabales</taxon>
        <taxon>Fabaceae</taxon>
        <taxon>Papilionoideae</taxon>
        <taxon>50 kb inversion clade</taxon>
        <taxon>NPAAA clade</taxon>
        <taxon>Hologalegina</taxon>
        <taxon>IRL clade</taxon>
        <taxon>Trifolieae</taxon>
        <taxon>Trifolium</taxon>
    </lineage>
</organism>
<evidence type="ECO:0000313" key="2">
    <source>
        <dbReference type="Proteomes" id="UP001177021"/>
    </source>
</evidence>
<accession>A0ACB0K9Q7</accession>
<name>A0ACB0K9Q7_TRIPR</name>
<sequence>MRLKKSSAAEFEAEIAVLKGTNHKNLVTHFSYWLKENKKLIVYEDLKPSNIVFGNDMTVKVADFGQARLAPNEKASMEAKLGETFGYVAS</sequence>
<proteinExistence type="predicted"/>
<dbReference type="Proteomes" id="UP001177021">
    <property type="component" value="Unassembled WGS sequence"/>
</dbReference>
<keyword evidence="2" id="KW-1185">Reference proteome</keyword>
<evidence type="ECO:0000313" key="1">
    <source>
        <dbReference type="EMBL" id="CAJ2653093.1"/>
    </source>
</evidence>
<dbReference type="EMBL" id="CASHSV030000206">
    <property type="protein sequence ID" value="CAJ2653093.1"/>
    <property type="molecule type" value="Genomic_DNA"/>
</dbReference>
<reference evidence="1" key="1">
    <citation type="submission" date="2023-10" db="EMBL/GenBank/DDBJ databases">
        <authorList>
            <person name="Rodriguez Cubillos JULIANA M."/>
            <person name="De Vega J."/>
        </authorList>
    </citation>
    <scope>NUCLEOTIDE SEQUENCE</scope>
</reference>
<comment type="caution">
    <text evidence="1">The sequence shown here is derived from an EMBL/GenBank/DDBJ whole genome shotgun (WGS) entry which is preliminary data.</text>
</comment>
<protein>
    <submittedName>
        <fullName evidence="1">Uncharacterized protein</fullName>
    </submittedName>
</protein>
<gene>
    <name evidence="1" type="ORF">MILVUS5_LOCUS20485</name>
</gene>